<dbReference type="Proteomes" id="UP001341840">
    <property type="component" value="Unassembled WGS sequence"/>
</dbReference>
<feature type="region of interest" description="Disordered" evidence="1">
    <location>
        <begin position="41"/>
        <end position="64"/>
    </location>
</feature>
<evidence type="ECO:0000313" key="2">
    <source>
        <dbReference type="EMBL" id="MED6225236.1"/>
    </source>
</evidence>
<evidence type="ECO:0000256" key="1">
    <source>
        <dbReference type="SAM" id="MobiDB-lite"/>
    </source>
</evidence>
<protein>
    <submittedName>
        <fullName evidence="2">Uncharacterized protein</fullName>
    </submittedName>
</protein>
<gene>
    <name evidence="2" type="ORF">PIB30_091732</name>
</gene>
<proteinExistence type="predicted"/>
<keyword evidence="3" id="KW-1185">Reference proteome</keyword>
<feature type="compositionally biased region" description="Polar residues" evidence="1">
    <location>
        <begin position="53"/>
        <end position="64"/>
    </location>
</feature>
<reference evidence="2 3" key="1">
    <citation type="journal article" date="2023" name="Plants (Basel)">
        <title>Bridging the Gap: Combining Genomics and Transcriptomics Approaches to Understand Stylosanthes scabra, an Orphan Legume from the Brazilian Caatinga.</title>
        <authorList>
            <person name="Ferreira-Neto J.R.C."/>
            <person name="da Silva M.D."/>
            <person name="Binneck E."/>
            <person name="de Melo N.F."/>
            <person name="da Silva R.H."/>
            <person name="de Melo A.L.T.M."/>
            <person name="Pandolfi V."/>
            <person name="Bustamante F.O."/>
            <person name="Brasileiro-Vidal A.C."/>
            <person name="Benko-Iseppon A.M."/>
        </authorList>
    </citation>
    <scope>NUCLEOTIDE SEQUENCE [LARGE SCALE GENOMIC DNA]</scope>
    <source>
        <tissue evidence="2">Leaves</tissue>
    </source>
</reference>
<accession>A0ABU6ZTY7</accession>
<feature type="region of interest" description="Disordered" evidence="1">
    <location>
        <begin position="1"/>
        <end position="22"/>
    </location>
</feature>
<name>A0ABU6ZTY7_9FABA</name>
<organism evidence="2 3">
    <name type="scientific">Stylosanthes scabra</name>
    <dbReference type="NCBI Taxonomy" id="79078"/>
    <lineage>
        <taxon>Eukaryota</taxon>
        <taxon>Viridiplantae</taxon>
        <taxon>Streptophyta</taxon>
        <taxon>Embryophyta</taxon>
        <taxon>Tracheophyta</taxon>
        <taxon>Spermatophyta</taxon>
        <taxon>Magnoliopsida</taxon>
        <taxon>eudicotyledons</taxon>
        <taxon>Gunneridae</taxon>
        <taxon>Pentapetalae</taxon>
        <taxon>rosids</taxon>
        <taxon>fabids</taxon>
        <taxon>Fabales</taxon>
        <taxon>Fabaceae</taxon>
        <taxon>Papilionoideae</taxon>
        <taxon>50 kb inversion clade</taxon>
        <taxon>dalbergioids sensu lato</taxon>
        <taxon>Dalbergieae</taxon>
        <taxon>Pterocarpus clade</taxon>
        <taxon>Stylosanthes</taxon>
    </lineage>
</organism>
<evidence type="ECO:0000313" key="3">
    <source>
        <dbReference type="Proteomes" id="UP001341840"/>
    </source>
</evidence>
<comment type="caution">
    <text evidence="2">The sequence shown here is derived from an EMBL/GenBank/DDBJ whole genome shotgun (WGS) entry which is preliminary data.</text>
</comment>
<dbReference type="EMBL" id="JASCZI010273710">
    <property type="protein sequence ID" value="MED6225236.1"/>
    <property type="molecule type" value="Genomic_DNA"/>
</dbReference>
<sequence length="64" mass="6983">MAASESTWLRITQSGSNTGQVTSNLRTLNKSARWETTHLDGSQRTFPLGQGKGQSLWTSDLSLS</sequence>